<dbReference type="GO" id="GO:0005634">
    <property type="term" value="C:nucleus"/>
    <property type="evidence" value="ECO:0007669"/>
    <property type="project" value="TreeGrafter"/>
</dbReference>
<dbReference type="GeneID" id="37045460"/>
<dbReference type="InterPro" id="IPR015267">
    <property type="entry name" value="PPP4R2"/>
</dbReference>
<dbReference type="PANTHER" id="PTHR16487:SF0">
    <property type="entry name" value="PROTEIN PHOSPHATASE 4 REGULATORY SUBUNIT 2-RELATED"/>
    <property type="match status" value="1"/>
</dbReference>
<name>A0A316YNQ2_9BASI</name>
<feature type="compositionally biased region" description="Basic and acidic residues" evidence="2">
    <location>
        <begin position="304"/>
        <end position="314"/>
    </location>
</feature>
<feature type="compositionally biased region" description="Polar residues" evidence="2">
    <location>
        <begin position="241"/>
        <end position="251"/>
    </location>
</feature>
<feature type="region of interest" description="Disordered" evidence="2">
    <location>
        <begin position="76"/>
        <end position="109"/>
    </location>
</feature>
<dbReference type="OrthoDB" id="341898at2759"/>
<feature type="region of interest" description="Disordered" evidence="2">
    <location>
        <begin position="293"/>
        <end position="472"/>
    </location>
</feature>
<protein>
    <recommendedName>
        <fullName evidence="5">PPP4R2-domain-containing protein</fullName>
    </recommendedName>
</protein>
<proteinExistence type="inferred from homology"/>
<reference evidence="3 4" key="1">
    <citation type="journal article" date="2018" name="Mol. Biol. Evol.">
        <title>Broad Genomic Sampling Reveals a Smut Pathogenic Ancestry of the Fungal Clade Ustilaginomycotina.</title>
        <authorList>
            <person name="Kijpornyongpan T."/>
            <person name="Mondo S.J."/>
            <person name="Barry K."/>
            <person name="Sandor L."/>
            <person name="Lee J."/>
            <person name="Lipzen A."/>
            <person name="Pangilinan J."/>
            <person name="LaButti K."/>
            <person name="Hainaut M."/>
            <person name="Henrissat B."/>
            <person name="Grigoriev I.V."/>
            <person name="Spatafora J.W."/>
            <person name="Aime M.C."/>
        </authorList>
    </citation>
    <scope>NUCLEOTIDE SEQUENCE [LARGE SCALE GENOMIC DNA]</scope>
    <source>
        <strain evidence="3 4">MCA 4198</strain>
    </source>
</reference>
<dbReference type="InParanoid" id="A0A316YNQ2"/>
<feature type="compositionally biased region" description="Low complexity" evidence="2">
    <location>
        <begin position="384"/>
        <end position="393"/>
    </location>
</feature>
<organism evidence="3 4">
    <name type="scientific">Acaromyces ingoldii</name>
    <dbReference type="NCBI Taxonomy" id="215250"/>
    <lineage>
        <taxon>Eukaryota</taxon>
        <taxon>Fungi</taxon>
        <taxon>Dikarya</taxon>
        <taxon>Basidiomycota</taxon>
        <taxon>Ustilaginomycotina</taxon>
        <taxon>Exobasidiomycetes</taxon>
        <taxon>Exobasidiales</taxon>
        <taxon>Cryptobasidiaceae</taxon>
        <taxon>Acaromyces</taxon>
    </lineage>
</organism>
<accession>A0A316YNQ2</accession>
<evidence type="ECO:0000313" key="3">
    <source>
        <dbReference type="EMBL" id="PWN90288.1"/>
    </source>
</evidence>
<feature type="compositionally biased region" description="Low complexity" evidence="2">
    <location>
        <begin position="426"/>
        <end position="438"/>
    </location>
</feature>
<dbReference type="STRING" id="215250.A0A316YNQ2"/>
<dbReference type="GO" id="GO:0019888">
    <property type="term" value="F:protein phosphatase regulator activity"/>
    <property type="evidence" value="ECO:0007669"/>
    <property type="project" value="InterPro"/>
</dbReference>
<feature type="region of interest" description="Disordered" evidence="2">
    <location>
        <begin position="217"/>
        <end position="251"/>
    </location>
</feature>
<sequence>MTAENGHDFDVSPTFIWQEDFRAQLEAMADEDELVEDLDWPALKDAIKHLLKQTFASWPGPSEPILHPAAALISKDGGADLSSTSSTTSSDEAGPSSERKANGDSGSAATHVSAADLQAFFPSKRQAGPAMGDSWSRRLNTDEERKAEQRVVFSMLDDFEGQPPFTIQRLAELVLRPTQHHHTLPKYSSALKRLLSVTATRDAFPKLVDEEEDDIATGGEEEMVTNGFSSASSAGRRSRSNTPIPGSPSTAPLFTPIPFLLKSGDEGMPALMRQGAAAVVSGTQGTDIVVEEDVPGMELGGADRTTEEGVENARRNGAGSGSGKDVMQGIPKAGSAASSSSPTSEIHPAGEGPTSAIAPPSAPIPIEVPTTSTTDPARPSVAGATAPPEEATPLGVPSGRVDELDEVGSEHGSLPTGSGAPGGGAKALSSTTATAGAGQEADQSDEEEEKRALKRVRSERNLAAAAKGQDMS</sequence>
<gene>
    <name evidence="3" type="ORF">FA10DRAFT_279462</name>
</gene>
<dbReference type="AlphaFoldDB" id="A0A316YNQ2"/>
<dbReference type="Proteomes" id="UP000245768">
    <property type="component" value="Unassembled WGS sequence"/>
</dbReference>
<feature type="region of interest" description="Disordered" evidence="2">
    <location>
        <begin position="122"/>
        <end position="142"/>
    </location>
</feature>
<keyword evidence="4" id="KW-1185">Reference proteome</keyword>
<comment type="similarity">
    <text evidence="1">Belongs to the PPP4R2 family.</text>
</comment>
<evidence type="ECO:0000313" key="4">
    <source>
        <dbReference type="Proteomes" id="UP000245768"/>
    </source>
</evidence>
<dbReference type="GO" id="GO:0005737">
    <property type="term" value="C:cytoplasm"/>
    <property type="evidence" value="ECO:0007669"/>
    <property type="project" value="TreeGrafter"/>
</dbReference>
<evidence type="ECO:0008006" key="5">
    <source>
        <dbReference type="Google" id="ProtNLM"/>
    </source>
</evidence>
<dbReference type="EMBL" id="KZ819636">
    <property type="protein sequence ID" value="PWN90288.1"/>
    <property type="molecule type" value="Genomic_DNA"/>
</dbReference>
<dbReference type="GO" id="GO:0030289">
    <property type="term" value="C:protein phosphatase 4 complex"/>
    <property type="evidence" value="ECO:0007669"/>
    <property type="project" value="InterPro"/>
</dbReference>
<evidence type="ECO:0000256" key="2">
    <source>
        <dbReference type="SAM" id="MobiDB-lite"/>
    </source>
</evidence>
<dbReference type="Pfam" id="PF09184">
    <property type="entry name" value="PPP4R2"/>
    <property type="match status" value="1"/>
</dbReference>
<evidence type="ECO:0000256" key="1">
    <source>
        <dbReference type="ARBA" id="ARBA00009207"/>
    </source>
</evidence>
<dbReference type="PANTHER" id="PTHR16487">
    <property type="entry name" value="PPP4R2-RELATED PROTEIN"/>
    <property type="match status" value="1"/>
</dbReference>
<dbReference type="RefSeq" id="XP_025377486.1">
    <property type="nucleotide sequence ID" value="XM_025523544.1"/>
</dbReference>